<dbReference type="Proteomes" id="UP000632273">
    <property type="component" value="Unassembled WGS sequence"/>
</dbReference>
<evidence type="ECO:0000313" key="2">
    <source>
        <dbReference type="Proteomes" id="UP000632273"/>
    </source>
</evidence>
<gene>
    <name evidence="1" type="ORF">GCM10011383_42220</name>
</gene>
<dbReference type="EMBL" id="BMHT01000009">
    <property type="protein sequence ID" value="GGF26245.1"/>
    <property type="molecule type" value="Genomic_DNA"/>
</dbReference>
<evidence type="ECO:0000313" key="1">
    <source>
        <dbReference type="EMBL" id="GGF26245.1"/>
    </source>
</evidence>
<keyword evidence="2" id="KW-1185">Reference proteome</keyword>
<protein>
    <submittedName>
        <fullName evidence="1">Uncharacterized protein</fullName>
    </submittedName>
</protein>
<sequence length="84" mass="9145">MRCHTQEKLPGSVARTWQSAYLLALLGADYKSARSRGLSDCSGRVVRCADGDYKFPTLNSRIINSAELSNCPQSIMDPAELGPV</sequence>
<proteinExistence type="predicted"/>
<organism evidence="1 2">
    <name type="scientific">Hymenobacter cavernae</name>
    <dbReference type="NCBI Taxonomy" id="2044852"/>
    <lineage>
        <taxon>Bacteria</taxon>
        <taxon>Pseudomonadati</taxon>
        <taxon>Bacteroidota</taxon>
        <taxon>Cytophagia</taxon>
        <taxon>Cytophagales</taxon>
        <taxon>Hymenobacteraceae</taxon>
        <taxon>Hymenobacter</taxon>
    </lineage>
</organism>
<reference evidence="2" key="1">
    <citation type="journal article" date="2019" name="Int. J. Syst. Evol. Microbiol.">
        <title>The Global Catalogue of Microorganisms (GCM) 10K type strain sequencing project: providing services to taxonomists for standard genome sequencing and annotation.</title>
        <authorList>
            <consortium name="The Broad Institute Genomics Platform"/>
            <consortium name="The Broad Institute Genome Sequencing Center for Infectious Disease"/>
            <person name="Wu L."/>
            <person name="Ma J."/>
        </authorList>
    </citation>
    <scope>NUCLEOTIDE SEQUENCE [LARGE SCALE GENOMIC DNA]</scope>
    <source>
        <strain evidence="2">CGMCC 1.15197</strain>
    </source>
</reference>
<accession>A0ABQ1UVN6</accession>
<comment type="caution">
    <text evidence="1">The sequence shown here is derived from an EMBL/GenBank/DDBJ whole genome shotgun (WGS) entry which is preliminary data.</text>
</comment>
<name>A0ABQ1UVN6_9BACT</name>